<feature type="compositionally biased region" description="Gly residues" evidence="1">
    <location>
        <begin position="223"/>
        <end position="236"/>
    </location>
</feature>
<dbReference type="EMBL" id="BAAAQW010000006">
    <property type="protein sequence ID" value="GAA2201423.1"/>
    <property type="molecule type" value="Genomic_DNA"/>
</dbReference>
<evidence type="ECO:0000313" key="3">
    <source>
        <dbReference type="EMBL" id="GAA2201423.1"/>
    </source>
</evidence>
<comment type="caution">
    <text evidence="3">The sequence shown here is derived from an EMBL/GenBank/DDBJ whole genome shotgun (WGS) entry which is preliminary data.</text>
</comment>
<feature type="transmembrane region" description="Helical" evidence="2">
    <location>
        <begin position="365"/>
        <end position="390"/>
    </location>
</feature>
<evidence type="ECO:0008006" key="5">
    <source>
        <dbReference type="Google" id="ProtNLM"/>
    </source>
</evidence>
<proteinExistence type="predicted"/>
<protein>
    <recommendedName>
        <fullName evidence="5">ABC transporter substrate-binding protein</fullName>
    </recommendedName>
</protein>
<keyword evidence="2" id="KW-0472">Membrane</keyword>
<name>A0ABP5NTQ3_9MICC</name>
<feature type="compositionally biased region" description="Low complexity" evidence="1">
    <location>
        <begin position="178"/>
        <end position="208"/>
    </location>
</feature>
<feature type="compositionally biased region" description="Low complexity" evidence="1">
    <location>
        <begin position="394"/>
        <end position="426"/>
    </location>
</feature>
<accession>A0ABP5NTQ3</accession>
<feature type="compositionally biased region" description="Low complexity" evidence="1">
    <location>
        <begin position="287"/>
        <end position="311"/>
    </location>
</feature>
<dbReference type="Gene3D" id="2.60.120.260">
    <property type="entry name" value="Galactose-binding domain-like"/>
    <property type="match status" value="1"/>
</dbReference>
<feature type="region of interest" description="Disordered" evidence="1">
    <location>
        <begin position="394"/>
        <end position="436"/>
    </location>
</feature>
<organism evidence="3 4">
    <name type="scientific">Sinomonas flava</name>
    <dbReference type="NCBI Taxonomy" id="496857"/>
    <lineage>
        <taxon>Bacteria</taxon>
        <taxon>Bacillati</taxon>
        <taxon>Actinomycetota</taxon>
        <taxon>Actinomycetes</taxon>
        <taxon>Micrococcales</taxon>
        <taxon>Micrococcaceae</taxon>
        <taxon>Sinomonas</taxon>
    </lineage>
</organism>
<dbReference type="RefSeq" id="WP_344300136.1">
    <property type="nucleotide sequence ID" value="NZ_BAAAQW010000006.1"/>
</dbReference>
<evidence type="ECO:0000256" key="2">
    <source>
        <dbReference type="SAM" id="Phobius"/>
    </source>
</evidence>
<feature type="compositionally biased region" description="Pro residues" evidence="1">
    <location>
        <begin position="209"/>
        <end position="219"/>
    </location>
</feature>
<gene>
    <name evidence="3" type="ORF">GCM10009849_25860</name>
</gene>
<keyword evidence="2" id="KW-1133">Transmembrane helix</keyword>
<keyword evidence="4" id="KW-1185">Reference proteome</keyword>
<keyword evidence="2" id="KW-0812">Transmembrane</keyword>
<evidence type="ECO:0000313" key="4">
    <source>
        <dbReference type="Proteomes" id="UP001500432"/>
    </source>
</evidence>
<feature type="region of interest" description="Disordered" evidence="1">
    <location>
        <begin position="120"/>
        <end position="360"/>
    </location>
</feature>
<sequence>MSQSIDVGTVLGGRYKVTSSIVSSQEGDLVLDGVDQVLNRPVSILVSGPSNADQLAQSAREVATGERHGAVQVLDLGISHGSTYLITNHTSSADLLDLIVPQDTPYVEPFFTDTLGSEIFGQRRSNEPETYDGSYDPNHRDQYIQYDDYGQDESQRNGAARNGDAPSGTQEPRPSRFPAPSQGSGRASGPGSAASAGAAGAAAAGAASIPPPPPAPPRSAPGQTGGTHPGEEGTAGGAKPKVTPWPARPGSPEEQSSGREAPTAAAPQVRPSSEPATRAQPSHLPSGDAGRAGAAAAGGAAAGAAAGAATRGGKEAGSPDAGQGRPHYPSSRPAASLPPQARGTAASTDYDDEDDEETRPRSVPWLVGGVLAVVLIAALIFAFTTLGGLFQPQQPQQTAGGQPQPTQSQGAPAAPSAPSNAPTTAPAAPPAIDNVTRINPNDLQFALNYDSKLAATFDGNTATYWSDMEFAREDWGGFVRSVALAVELKDKVPVKQVTLSQSGGSGGNLSIYTNDEPSLSGATLAGTTSFTGPQVSVPVANSPSAKYVIIQINSLPRLSAPKTQYNFGLRLTEIKVE</sequence>
<evidence type="ECO:0000256" key="1">
    <source>
        <dbReference type="SAM" id="MobiDB-lite"/>
    </source>
</evidence>
<reference evidence="4" key="1">
    <citation type="journal article" date="2019" name="Int. J. Syst. Evol. Microbiol.">
        <title>The Global Catalogue of Microorganisms (GCM) 10K type strain sequencing project: providing services to taxonomists for standard genome sequencing and annotation.</title>
        <authorList>
            <consortium name="The Broad Institute Genomics Platform"/>
            <consortium name="The Broad Institute Genome Sequencing Center for Infectious Disease"/>
            <person name="Wu L."/>
            <person name="Ma J."/>
        </authorList>
    </citation>
    <scope>NUCLEOTIDE SEQUENCE [LARGE SCALE GENOMIC DNA]</scope>
    <source>
        <strain evidence="4">JCM 16034</strain>
    </source>
</reference>
<dbReference type="Proteomes" id="UP001500432">
    <property type="component" value="Unassembled WGS sequence"/>
</dbReference>